<feature type="transmembrane region" description="Helical" evidence="8">
    <location>
        <begin position="53"/>
        <end position="73"/>
    </location>
</feature>
<evidence type="ECO:0000313" key="10">
    <source>
        <dbReference type="Proteomes" id="UP000671908"/>
    </source>
</evidence>
<dbReference type="Gene3D" id="1.10.4160.10">
    <property type="entry name" value="Hydantoin permease"/>
    <property type="match status" value="1"/>
</dbReference>
<evidence type="ECO:0000256" key="1">
    <source>
        <dbReference type="ARBA" id="ARBA00004141"/>
    </source>
</evidence>
<dbReference type="PANTHER" id="PTHR30569:SF0">
    <property type="entry name" value="CYTOSINE PERMEASE"/>
    <property type="match status" value="1"/>
</dbReference>
<feature type="transmembrane region" description="Helical" evidence="8">
    <location>
        <begin position="341"/>
        <end position="360"/>
    </location>
</feature>
<dbReference type="AlphaFoldDB" id="A0A975IF21"/>
<feature type="transmembrane region" description="Helical" evidence="8">
    <location>
        <begin position="435"/>
        <end position="456"/>
    </location>
</feature>
<gene>
    <name evidence="9" type="ORF">HRQ91_05065</name>
</gene>
<organism evidence="9 10">
    <name type="scientific">Treponema parvum</name>
    <dbReference type="NCBI Taxonomy" id="138851"/>
    <lineage>
        <taxon>Bacteria</taxon>
        <taxon>Pseudomonadati</taxon>
        <taxon>Spirochaetota</taxon>
        <taxon>Spirochaetia</taxon>
        <taxon>Spirochaetales</taxon>
        <taxon>Treponemataceae</taxon>
        <taxon>Treponema</taxon>
    </lineage>
</organism>
<keyword evidence="4 8" id="KW-0812">Transmembrane</keyword>
<feature type="transmembrane region" description="Helical" evidence="8">
    <location>
        <begin position="366"/>
        <end position="388"/>
    </location>
</feature>
<feature type="transmembrane region" description="Helical" evidence="8">
    <location>
        <begin position="298"/>
        <end position="320"/>
    </location>
</feature>
<feature type="transmembrane region" description="Helical" evidence="8">
    <location>
        <begin position="114"/>
        <end position="135"/>
    </location>
</feature>
<evidence type="ECO:0000256" key="4">
    <source>
        <dbReference type="ARBA" id="ARBA00022692"/>
    </source>
</evidence>
<dbReference type="InterPro" id="IPR030191">
    <property type="entry name" value="CodB"/>
</dbReference>
<dbReference type="Pfam" id="PF02133">
    <property type="entry name" value="Transp_cyt_pur"/>
    <property type="match status" value="1"/>
</dbReference>
<protein>
    <submittedName>
        <fullName evidence="9">Cytosine permease</fullName>
    </submittedName>
</protein>
<proteinExistence type="inferred from homology"/>
<keyword evidence="6 7" id="KW-0472">Membrane</keyword>
<dbReference type="KEGG" id="tpav:HRQ91_05065"/>
<comment type="similarity">
    <text evidence="2 7">Belongs to the purine-cytosine permease (2.A.39) family.</text>
</comment>
<sequence length="462" mass="49618">MSNESKTTQTANDVNDSYVEYDVYEPVSSQHRYSSFRDMASTWTVANANPTSWYVGSTLGILGFGAAMAVTMLGNIATYLILAIVGAMGFVVGTSNMGLARVPFGIVGSKAPSVVNALQFVGWCGVNTYIAAIPLSNMLSGMLGLPATNVTLMFSVLIIMAITALISLLGGSRTMAIAQSVAVICLIILSVWLTIRIFQNFAFKEIMDWVPPADSGMTFGSGIDALAALGFAWIMAVADYTRYTKTKQAATIAPMLGATFGMVWFCLIGSVSAIAVAIQNGVFDPNMSDPGSVASMLGMGQIANIMIVVSTIAVNMINVYSGGYSTSNFSTKLKPRASMTIIAILATILALVPFFLGSFLDTFQAFLGYLGAVFPPCIAIMIADYVVIRKKNYVADDFNKKGGLYWYNNGVNWRAIVVWLLGAICYFISLRIPFIMDTIGAVFTCFIFTFVVYVLVGKEKNA</sequence>
<evidence type="ECO:0000313" key="9">
    <source>
        <dbReference type="EMBL" id="QTQ13874.1"/>
    </source>
</evidence>
<evidence type="ECO:0000256" key="2">
    <source>
        <dbReference type="ARBA" id="ARBA00008974"/>
    </source>
</evidence>
<evidence type="ECO:0000256" key="8">
    <source>
        <dbReference type="SAM" id="Phobius"/>
    </source>
</evidence>
<evidence type="ECO:0000256" key="3">
    <source>
        <dbReference type="ARBA" id="ARBA00022448"/>
    </source>
</evidence>
<dbReference type="Proteomes" id="UP000671908">
    <property type="component" value="Chromosome"/>
</dbReference>
<dbReference type="InterPro" id="IPR001248">
    <property type="entry name" value="Pur-cyt_permease"/>
</dbReference>
<dbReference type="GO" id="GO:0015209">
    <property type="term" value="F:cytosine transmembrane transporter activity"/>
    <property type="evidence" value="ECO:0007669"/>
    <property type="project" value="InterPro"/>
</dbReference>
<evidence type="ECO:0000256" key="6">
    <source>
        <dbReference type="ARBA" id="ARBA00023136"/>
    </source>
</evidence>
<evidence type="ECO:0000256" key="7">
    <source>
        <dbReference type="PIRNR" id="PIRNR002744"/>
    </source>
</evidence>
<dbReference type="RefSeq" id="WP_210120547.1">
    <property type="nucleotide sequence ID" value="NZ_CP054142.1"/>
</dbReference>
<feature type="transmembrane region" description="Helical" evidence="8">
    <location>
        <begin position="409"/>
        <end position="429"/>
    </location>
</feature>
<dbReference type="PIRSF" id="PIRSF002744">
    <property type="entry name" value="Pur-cyt_permease"/>
    <property type="match status" value="1"/>
</dbReference>
<reference evidence="9 10" key="1">
    <citation type="journal article" date="2021" name="Microbiol. Resour. Announc.">
        <title>Complete Genome Sequences of Three Human Oral Treponema parvum Isolates.</title>
        <authorList>
            <person name="Zeng H."/>
            <person name="Watt R.M."/>
        </authorList>
    </citation>
    <scope>NUCLEOTIDE SEQUENCE [LARGE SCALE GENOMIC DNA]</scope>
    <source>
        <strain evidence="9 10">ATCC 700770</strain>
    </source>
</reference>
<name>A0A975IF21_9SPIR</name>
<evidence type="ECO:0000256" key="5">
    <source>
        <dbReference type="ARBA" id="ARBA00022989"/>
    </source>
</evidence>
<dbReference type="PANTHER" id="PTHR30569">
    <property type="entry name" value="CYTOSINE TRANSPORTER CODB"/>
    <property type="match status" value="1"/>
</dbReference>
<keyword evidence="3 7" id="KW-0813">Transport</keyword>
<keyword evidence="10" id="KW-1185">Reference proteome</keyword>
<dbReference type="InterPro" id="IPR026030">
    <property type="entry name" value="Pur-cyt_permease_Fcy2/21/22"/>
</dbReference>
<feature type="transmembrane region" description="Helical" evidence="8">
    <location>
        <begin position="252"/>
        <end position="278"/>
    </location>
</feature>
<feature type="transmembrane region" description="Helical" evidence="8">
    <location>
        <begin position="181"/>
        <end position="199"/>
    </location>
</feature>
<keyword evidence="5 8" id="KW-1133">Transmembrane helix</keyword>
<accession>A0A975IF21</accession>
<comment type="subcellular location">
    <subcellularLocation>
        <location evidence="1">Membrane</location>
        <topology evidence="1">Multi-pass membrane protein</topology>
    </subcellularLocation>
</comment>
<dbReference type="EMBL" id="CP054142">
    <property type="protein sequence ID" value="QTQ13874.1"/>
    <property type="molecule type" value="Genomic_DNA"/>
</dbReference>
<feature type="transmembrane region" description="Helical" evidence="8">
    <location>
        <begin position="79"/>
        <end position="102"/>
    </location>
</feature>
<feature type="transmembrane region" description="Helical" evidence="8">
    <location>
        <begin position="219"/>
        <end position="240"/>
    </location>
</feature>
<feature type="transmembrane region" description="Helical" evidence="8">
    <location>
        <begin position="147"/>
        <end position="169"/>
    </location>
</feature>
<dbReference type="GO" id="GO:0005886">
    <property type="term" value="C:plasma membrane"/>
    <property type="evidence" value="ECO:0007669"/>
    <property type="project" value="TreeGrafter"/>
</dbReference>